<evidence type="ECO:0000256" key="4">
    <source>
        <dbReference type="ARBA" id="ARBA00022679"/>
    </source>
</evidence>
<evidence type="ECO:0000256" key="2">
    <source>
        <dbReference type="ARBA" id="ARBA00005125"/>
    </source>
</evidence>
<dbReference type="PANTHER" id="PTHR30244">
    <property type="entry name" value="TRANSAMINASE"/>
    <property type="match status" value="1"/>
</dbReference>
<comment type="pathway">
    <text evidence="2">Bacterial outer membrane biogenesis; LPS O-antigen biosynthesis.</text>
</comment>
<dbReference type="FunFam" id="3.40.640.10:FF:000090">
    <property type="entry name" value="Pyridoxal phosphate-dependent aminotransferase"/>
    <property type="match status" value="1"/>
</dbReference>
<dbReference type="CDD" id="cd00616">
    <property type="entry name" value="AHBA_syn"/>
    <property type="match status" value="1"/>
</dbReference>
<dbReference type="InterPro" id="IPR015422">
    <property type="entry name" value="PyrdxlP-dep_Trfase_small"/>
</dbReference>
<feature type="modified residue" description="N6-(pyridoxal phosphate)lysine" evidence="11">
    <location>
        <position position="190"/>
    </location>
</feature>
<dbReference type="InterPro" id="IPR015421">
    <property type="entry name" value="PyrdxlP-dep_Trfase_major"/>
</dbReference>
<comment type="catalytic activity">
    <reaction evidence="7">
        <text>GDP-alpha-D-perosamine + 2-oxoglutarate = GDP-4-dehydro-alpha-D-rhamnose + L-glutamate</text>
        <dbReference type="Rhea" id="RHEA:36779"/>
        <dbReference type="ChEBI" id="CHEBI:16810"/>
        <dbReference type="ChEBI" id="CHEBI:29985"/>
        <dbReference type="ChEBI" id="CHEBI:57964"/>
        <dbReference type="ChEBI" id="CHEBI:73996"/>
        <dbReference type="EC" id="2.6.1.102"/>
    </reaction>
</comment>
<reference evidence="14" key="1">
    <citation type="submission" date="2018-07" db="EMBL/GenBank/DDBJ databases">
        <authorList>
            <person name="Safronova V.I."/>
            <person name="Chirak E.R."/>
            <person name="Sazanova A.L."/>
        </authorList>
    </citation>
    <scope>NUCLEOTIDE SEQUENCE [LARGE SCALE GENOMIC DNA]</scope>
    <source>
        <strain evidence="14">RCAM04685</strain>
    </source>
</reference>
<evidence type="ECO:0000256" key="6">
    <source>
        <dbReference type="ARBA" id="ARBA00037999"/>
    </source>
</evidence>
<evidence type="ECO:0000256" key="1">
    <source>
        <dbReference type="ARBA" id="ARBA00001933"/>
    </source>
</evidence>
<dbReference type="RefSeq" id="WP_114829247.1">
    <property type="nucleotide sequence ID" value="NZ_QQTO01000022.1"/>
</dbReference>
<gene>
    <name evidence="13" type="ORF">DWE98_10815</name>
</gene>
<keyword evidence="4 13" id="KW-0808">Transferase</keyword>
<dbReference type="GO" id="GO:0000271">
    <property type="term" value="P:polysaccharide biosynthetic process"/>
    <property type="evidence" value="ECO:0007669"/>
    <property type="project" value="TreeGrafter"/>
</dbReference>
<evidence type="ECO:0000256" key="3">
    <source>
        <dbReference type="ARBA" id="ARBA00022576"/>
    </source>
</evidence>
<dbReference type="AlphaFoldDB" id="A0A370L8D3"/>
<evidence type="ECO:0000256" key="5">
    <source>
        <dbReference type="ARBA" id="ARBA00022898"/>
    </source>
</evidence>
<keyword evidence="14" id="KW-1185">Reference proteome</keyword>
<accession>A0A370L8D3</accession>
<evidence type="ECO:0000256" key="8">
    <source>
        <dbReference type="ARBA" id="ARBA00066317"/>
    </source>
</evidence>
<organism evidence="13 14">
    <name type="scientific">Bosea caraganae</name>
    <dbReference type="NCBI Taxonomy" id="2763117"/>
    <lineage>
        <taxon>Bacteria</taxon>
        <taxon>Pseudomonadati</taxon>
        <taxon>Pseudomonadota</taxon>
        <taxon>Alphaproteobacteria</taxon>
        <taxon>Hyphomicrobiales</taxon>
        <taxon>Boseaceae</taxon>
        <taxon>Bosea</taxon>
    </lineage>
</organism>
<dbReference type="Proteomes" id="UP000255207">
    <property type="component" value="Unassembled WGS sequence"/>
</dbReference>
<name>A0A370L8D3_9HYPH</name>
<dbReference type="Gene3D" id="3.90.1150.10">
    <property type="entry name" value="Aspartate Aminotransferase, domain 1"/>
    <property type="match status" value="1"/>
</dbReference>
<dbReference type="Gene3D" id="3.40.640.10">
    <property type="entry name" value="Type I PLP-dependent aspartate aminotransferase-like (Major domain)"/>
    <property type="match status" value="1"/>
</dbReference>
<dbReference type="OrthoDB" id="9768668at2"/>
<dbReference type="SUPFAM" id="SSF53383">
    <property type="entry name" value="PLP-dependent transferases"/>
    <property type="match status" value="1"/>
</dbReference>
<dbReference type="Pfam" id="PF01041">
    <property type="entry name" value="DegT_DnrJ_EryC1"/>
    <property type="match status" value="1"/>
</dbReference>
<comment type="cofactor">
    <cofactor evidence="1">
        <name>pyridoxal 5'-phosphate</name>
        <dbReference type="ChEBI" id="CHEBI:597326"/>
    </cofactor>
</comment>
<keyword evidence="3 13" id="KW-0032">Aminotransferase</keyword>
<comment type="similarity">
    <text evidence="6 12">Belongs to the DegT/DnrJ/EryC1 family.</text>
</comment>
<sequence>MQSKAEPRRRIPVYRPDLSGREKEYVVDCLDSTWISSIGSYIERFEASLADITRVPRAISLCNGTVALHLAIHCLDIGPGDEVIVPSFTYIASVNAIAQTGAIPVFAESRARDWLLDPAAIEPLITARTRAIMPVHLYGAICDMPAIMAIAERHGLKVIEDCAECLGASLNGVHPGAFGDVGTFSFFGNKTITTGEGGAVVARDPVLAARMRKVKGQGQSLTRRYWHEELGFNYRMTNIAAAIGLAQSERLGDILARKRALAARYRAALAAFPVEFQIPDQGVESSEWLVSILLPDACDRERLMADMMADGVETRPVFYCAHLMPMYQHLAVRPLPIADSISRRGISLPSFPDLGAEDQDYVVASLRSALAAQGFLS</sequence>
<evidence type="ECO:0000313" key="14">
    <source>
        <dbReference type="Proteomes" id="UP000255207"/>
    </source>
</evidence>
<keyword evidence="5 11" id="KW-0663">Pyridoxal phosphate</keyword>
<evidence type="ECO:0000256" key="11">
    <source>
        <dbReference type="PIRSR" id="PIRSR000390-2"/>
    </source>
</evidence>
<dbReference type="InterPro" id="IPR000653">
    <property type="entry name" value="DegT/StrS_aminotransferase"/>
</dbReference>
<feature type="active site" description="Proton acceptor" evidence="10">
    <location>
        <position position="190"/>
    </location>
</feature>
<evidence type="ECO:0000256" key="10">
    <source>
        <dbReference type="PIRSR" id="PIRSR000390-1"/>
    </source>
</evidence>
<evidence type="ECO:0000313" key="13">
    <source>
        <dbReference type="EMBL" id="RDJ26305.1"/>
    </source>
</evidence>
<dbReference type="PANTHER" id="PTHR30244:SF34">
    <property type="entry name" value="DTDP-4-AMINO-4,6-DIDEOXYGALACTOSE TRANSAMINASE"/>
    <property type="match status" value="1"/>
</dbReference>
<dbReference type="GO" id="GO:0030170">
    <property type="term" value="F:pyridoxal phosphate binding"/>
    <property type="evidence" value="ECO:0007669"/>
    <property type="project" value="TreeGrafter"/>
</dbReference>
<protein>
    <recommendedName>
        <fullName evidence="9">GDP-perosamine synthase</fullName>
        <ecNumber evidence="8">2.6.1.102</ecNumber>
    </recommendedName>
</protein>
<evidence type="ECO:0000256" key="12">
    <source>
        <dbReference type="RuleBase" id="RU004508"/>
    </source>
</evidence>
<dbReference type="PIRSF" id="PIRSF000390">
    <property type="entry name" value="PLP_StrS"/>
    <property type="match status" value="1"/>
</dbReference>
<dbReference type="EMBL" id="QQTP01000004">
    <property type="protein sequence ID" value="RDJ26305.1"/>
    <property type="molecule type" value="Genomic_DNA"/>
</dbReference>
<dbReference type="GO" id="GO:0102933">
    <property type="term" value="F:GDP-4-dehydro-6-deoxy-D-mannose-4-aminotransferase activity"/>
    <property type="evidence" value="ECO:0007669"/>
    <property type="project" value="UniProtKB-EC"/>
</dbReference>
<dbReference type="EC" id="2.6.1.102" evidence="8"/>
<evidence type="ECO:0000256" key="9">
    <source>
        <dbReference type="ARBA" id="ARBA00074221"/>
    </source>
</evidence>
<dbReference type="InterPro" id="IPR015424">
    <property type="entry name" value="PyrdxlP-dep_Trfase"/>
</dbReference>
<proteinExistence type="inferred from homology"/>
<comment type="caution">
    <text evidence="13">The sequence shown here is derived from an EMBL/GenBank/DDBJ whole genome shotgun (WGS) entry which is preliminary data.</text>
</comment>
<evidence type="ECO:0000256" key="7">
    <source>
        <dbReference type="ARBA" id="ARBA00051587"/>
    </source>
</evidence>